<keyword evidence="1" id="KW-0472">Membrane</keyword>
<protein>
    <submittedName>
        <fullName evidence="2">Uncharacterized protein</fullName>
    </submittedName>
</protein>
<feature type="transmembrane region" description="Helical" evidence="1">
    <location>
        <begin position="98"/>
        <end position="116"/>
    </location>
</feature>
<dbReference type="EMBL" id="CP036434">
    <property type="protein sequence ID" value="QDV09540.1"/>
    <property type="molecule type" value="Genomic_DNA"/>
</dbReference>
<dbReference type="Proteomes" id="UP000320390">
    <property type="component" value="Chromosome"/>
</dbReference>
<gene>
    <name evidence="2" type="ORF">Poly30_50980</name>
</gene>
<feature type="transmembrane region" description="Helical" evidence="1">
    <location>
        <begin position="42"/>
        <end position="66"/>
    </location>
</feature>
<evidence type="ECO:0000313" key="3">
    <source>
        <dbReference type="Proteomes" id="UP000320390"/>
    </source>
</evidence>
<evidence type="ECO:0000256" key="1">
    <source>
        <dbReference type="SAM" id="Phobius"/>
    </source>
</evidence>
<dbReference type="AlphaFoldDB" id="A0A518EZM6"/>
<feature type="transmembrane region" description="Helical" evidence="1">
    <location>
        <begin position="159"/>
        <end position="178"/>
    </location>
</feature>
<feature type="transmembrane region" description="Helical" evidence="1">
    <location>
        <begin position="215"/>
        <end position="236"/>
    </location>
</feature>
<keyword evidence="1" id="KW-1133">Transmembrane helix</keyword>
<keyword evidence="3" id="KW-1185">Reference proteome</keyword>
<proteinExistence type="predicted"/>
<feature type="transmembrane region" description="Helical" evidence="1">
    <location>
        <begin position="72"/>
        <end position="91"/>
    </location>
</feature>
<keyword evidence="1" id="KW-0812">Transmembrane</keyword>
<reference evidence="2 3" key="1">
    <citation type="submission" date="2019-02" db="EMBL/GenBank/DDBJ databases">
        <title>Deep-cultivation of Planctomycetes and their phenomic and genomic characterization uncovers novel biology.</title>
        <authorList>
            <person name="Wiegand S."/>
            <person name="Jogler M."/>
            <person name="Boedeker C."/>
            <person name="Pinto D."/>
            <person name="Vollmers J."/>
            <person name="Rivas-Marin E."/>
            <person name="Kohn T."/>
            <person name="Peeters S.H."/>
            <person name="Heuer A."/>
            <person name="Rast P."/>
            <person name="Oberbeckmann S."/>
            <person name="Bunk B."/>
            <person name="Jeske O."/>
            <person name="Meyerdierks A."/>
            <person name="Storesund J.E."/>
            <person name="Kallscheuer N."/>
            <person name="Luecker S."/>
            <person name="Lage O.M."/>
            <person name="Pohl T."/>
            <person name="Merkel B.J."/>
            <person name="Hornburger P."/>
            <person name="Mueller R.-W."/>
            <person name="Bruemmer F."/>
            <person name="Labrenz M."/>
            <person name="Spormann A.M."/>
            <person name="Op den Camp H."/>
            <person name="Overmann J."/>
            <person name="Amann R."/>
            <person name="Jetten M.S.M."/>
            <person name="Mascher T."/>
            <person name="Medema M.H."/>
            <person name="Devos D.P."/>
            <person name="Kaster A.-K."/>
            <person name="Ovreas L."/>
            <person name="Rohde M."/>
            <person name="Galperin M.Y."/>
            <person name="Jogler C."/>
        </authorList>
    </citation>
    <scope>NUCLEOTIDE SEQUENCE [LARGE SCALE GENOMIC DNA]</scope>
    <source>
        <strain evidence="2 3">Poly30</strain>
    </source>
</reference>
<accession>A0A518EZM6</accession>
<evidence type="ECO:0000313" key="2">
    <source>
        <dbReference type="EMBL" id="QDV09540.1"/>
    </source>
</evidence>
<sequence length="258" mass="27641">MHGAENEGDQPLAPMGSIVRRVRPLPRPGQRNAISALEPARAILLGALAISTLAGVLLIFALAAGWRPPTELLIVAVMMFPLGVGAWQFTARPLLVRRWLLGGVIVTACLLISLIAPPVTQFYVVMVAAVTITAWRLSHGRPIVRRWMDGAAIAGFYGSYLYGSWTITFLCLCCLLLLGSLRERDAARVAIEEYRAQGGQIEDLYNAASPEQRTLVGPAAVIIFVLIFTFGIAGLWSMGHSMSTTSSGSGRLGIGGGR</sequence>
<name>A0A518EZM6_9BACT</name>
<organism evidence="2 3">
    <name type="scientific">Saltatorellus ferox</name>
    <dbReference type="NCBI Taxonomy" id="2528018"/>
    <lineage>
        <taxon>Bacteria</taxon>
        <taxon>Pseudomonadati</taxon>
        <taxon>Planctomycetota</taxon>
        <taxon>Planctomycetia</taxon>
        <taxon>Planctomycetia incertae sedis</taxon>
        <taxon>Saltatorellus</taxon>
    </lineage>
</organism>